<gene>
    <name evidence="3" type="ORF">RFI_14973</name>
</gene>
<dbReference type="PROSITE" id="PS50105">
    <property type="entry name" value="SAM_DOMAIN"/>
    <property type="match status" value="1"/>
</dbReference>
<name>X6NA87_RETFI</name>
<dbReference type="OrthoDB" id="3175255at2759"/>
<comment type="caution">
    <text evidence="3">The sequence shown here is derived from an EMBL/GenBank/DDBJ whole genome shotgun (WGS) entry which is preliminary data.</text>
</comment>
<dbReference type="InterPro" id="IPR013761">
    <property type="entry name" value="SAM/pointed_sf"/>
</dbReference>
<dbReference type="AlphaFoldDB" id="X6NA87"/>
<sequence length="296" mass="34674">PPLPPPPPPPPLSSSLITATCRHESEGRGKRTRPEHPEQGDEKYKEEEEEGDEEREEDEEEEKVREVNIPSTFQSIHHLARSNSSMDNKSNGDINTITTANTNIIINNNNNNNNNSNTNIDNSDILPDLISDNVQWSTTQLPLPTLDSVKSEALSMPKIDESPETIEEEWERLALEERTNSQSYEEMYDEYRKKLLHKRALQEQLKNWECFLNYWQDWSADDLYAYLVRVDNKRFAKYFSSVEDVKARWSKDHSQPFRGYDLRLLDREDLYTLGIRDKDDRKILADHIRELRKNNI</sequence>
<proteinExistence type="predicted"/>
<organism evidence="3 4">
    <name type="scientific">Reticulomyxa filosa</name>
    <dbReference type="NCBI Taxonomy" id="46433"/>
    <lineage>
        <taxon>Eukaryota</taxon>
        <taxon>Sar</taxon>
        <taxon>Rhizaria</taxon>
        <taxon>Retaria</taxon>
        <taxon>Foraminifera</taxon>
        <taxon>Monothalamids</taxon>
        <taxon>Reticulomyxidae</taxon>
        <taxon>Reticulomyxa</taxon>
    </lineage>
</organism>
<dbReference type="InterPro" id="IPR001660">
    <property type="entry name" value="SAM"/>
</dbReference>
<evidence type="ECO:0000313" key="3">
    <source>
        <dbReference type="EMBL" id="ETO22227.1"/>
    </source>
</evidence>
<feature type="region of interest" description="Disordered" evidence="1">
    <location>
        <begin position="1"/>
        <end position="75"/>
    </location>
</feature>
<reference evidence="3 4" key="1">
    <citation type="journal article" date="2013" name="Curr. Biol.">
        <title>The Genome of the Foraminiferan Reticulomyxa filosa.</title>
        <authorList>
            <person name="Glockner G."/>
            <person name="Hulsmann N."/>
            <person name="Schleicher M."/>
            <person name="Noegel A.A."/>
            <person name="Eichinger L."/>
            <person name="Gallinger C."/>
            <person name="Pawlowski J."/>
            <person name="Sierra R."/>
            <person name="Euteneuer U."/>
            <person name="Pillet L."/>
            <person name="Moustafa A."/>
            <person name="Platzer M."/>
            <person name="Groth M."/>
            <person name="Szafranski K."/>
            <person name="Schliwa M."/>
        </authorList>
    </citation>
    <scope>NUCLEOTIDE SEQUENCE [LARGE SCALE GENOMIC DNA]</scope>
</reference>
<evidence type="ECO:0000313" key="4">
    <source>
        <dbReference type="Proteomes" id="UP000023152"/>
    </source>
</evidence>
<feature type="compositionally biased region" description="Acidic residues" evidence="1">
    <location>
        <begin position="47"/>
        <end position="61"/>
    </location>
</feature>
<protein>
    <recommendedName>
        <fullName evidence="2">SAM domain-containing protein</fullName>
    </recommendedName>
</protein>
<evidence type="ECO:0000256" key="1">
    <source>
        <dbReference type="SAM" id="MobiDB-lite"/>
    </source>
</evidence>
<accession>X6NA87</accession>
<feature type="compositionally biased region" description="Basic and acidic residues" evidence="1">
    <location>
        <begin position="21"/>
        <end position="46"/>
    </location>
</feature>
<dbReference type="Proteomes" id="UP000023152">
    <property type="component" value="Unassembled WGS sequence"/>
</dbReference>
<dbReference type="EMBL" id="ASPP01010914">
    <property type="protein sequence ID" value="ETO22227.1"/>
    <property type="molecule type" value="Genomic_DNA"/>
</dbReference>
<evidence type="ECO:0000259" key="2">
    <source>
        <dbReference type="PROSITE" id="PS50105"/>
    </source>
</evidence>
<feature type="domain" description="SAM" evidence="2">
    <location>
        <begin position="218"/>
        <end position="294"/>
    </location>
</feature>
<keyword evidence="4" id="KW-1185">Reference proteome</keyword>
<dbReference type="SUPFAM" id="SSF101447">
    <property type="entry name" value="Formin homology 2 domain (FH2 domain)"/>
    <property type="match status" value="1"/>
</dbReference>
<feature type="non-terminal residue" evidence="3">
    <location>
        <position position="1"/>
    </location>
</feature>
<feature type="compositionally biased region" description="Pro residues" evidence="1">
    <location>
        <begin position="1"/>
        <end position="12"/>
    </location>
</feature>
<dbReference type="Gene3D" id="1.10.150.50">
    <property type="entry name" value="Transcription Factor, Ets-1"/>
    <property type="match status" value="1"/>
</dbReference>